<accession>A0A6A6NU17</accession>
<gene>
    <name evidence="2" type="ORF">BDY21DRAFT_350228</name>
</gene>
<proteinExistence type="inferred from homology"/>
<dbReference type="AlphaFoldDB" id="A0A6A6NU17"/>
<dbReference type="GO" id="GO:0043539">
    <property type="term" value="F:protein serine/threonine kinase activator activity"/>
    <property type="evidence" value="ECO:0007669"/>
    <property type="project" value="TreeGrafter"/>
</dbReference>
<dbReference type="InterPro" id="IPR011989">
    <property type="entry name" value="ARM-like"/>
</dbReference>
<evidence type="ECO:0000313" key="2">
    <source>
        <dbReference type="EMBL" id="KAF2455239.1"/>
    </source>
</evidence>
<organism evidence="2 3">
    <name type="scientific">Lineolata rhizophorae</name>
    <dbReference type="NCBI Taxonomy" id="578093"/>
    <lineage>
        <taxon>Eukaryota</taxon>
        <taxon>Fungi</taxon>
        <taxon>Dikarya</taxon>
        <taxon>Ascomycota</taxon>
        <taxon>Pezizomycotina</taxon>
        <taxon>Dothideomycetes</taxon>
        <taxon>Dothideomycetes incertae sedis</taxon>
        <taxon>Lineolatales</taxon>
        <taxon>Lineolataceae</taxon>
        <taxon>Lineolata</taxon>
    </lineage>
</organism>
<reference evidence="2" key="1">
    <citation type="journal article" date="2020" name="Stud. Mycol.">
        <title>101 Dothideomycetes genomes: a test case for predicting lifestyles and emergence of pathogens.</title>
        <authorList>
            <person name="Haridas S."/>
            <person name="Albert R."/>
            <person name="Binder M."/>
            <person name="Bloem J."/>
            <person name="Labutti K."/>
            <person name="Salamov A."/>
            <person name="Andreopoulos B."/>
            <person name="Baker S."/>
            <person name="Barry K."/>
            <person name="Bills G."/>
            <person name="Bluhm B."/>
            <person name="Cannon C."/>
            <person name="Castanera R."/>
            <person name="Culley D."/>
            <person name="Daum C."/>
            <person name="Ezra D."/>
            <person name="Gonzalez J."/>
            <person name="Henrissat B."/>
            <person name="Kuo A."/>
            <person name="Liang C."/>
            <person name="Lipzen A."/>
            <person name="Lutzoni F."/>
            <person name="Magnuson J."/>
            <person name="Mondo S."/>
            <person name="Nolan M."/>
            <person name="Ohm R."/>
            <person name="Pangilinan J."/>
            <person name="Park H.-J."/>
            <person name="Ramirez L."/>
            <person name="Alfaro M."/>
            <person name="Sun H."/>
            <person name="Tritt A."/>
            <person name="Yoshinaga Y."/>
            <person name="Zwiers L.-H."/>
            <person name="Turgeon B."/>
            <person name="Goodwin S."/>
            <person name="Spatafora J."/>
            <person name="Crous P."/>
            <person name="Grigoriev I."/>
        </authorList>
    </citation>
    <scope>NUCLEOTIDE SEQUENCE</scope>
    <source>
        <strain evidence="2">ATCC 16933</strain>
    </source>
</reference>
<dbReference type="InterPro" id="IPR016024">
    <property type="entry name" value="ARM-type_fold"/>
</dbReference>
<dbReference type="PANTHER" id="PTHR10182:SF3">
    <property type="entry name" value="PROTEIN MO25"/>
    <property type="match status" value="1"/>
</dbReference>
<keyword evidence="3" id="KW-1185">Reference proteome</keyword>
<dbReference type="InterPro" id="IPR013878">
    <property type="entry name" value="Mo25"/>
</dbReference>
<dbReference type="EMBL" id="MU001687">
    <property type="protein sequence ID" value="KAF2455239.1"/>
    <property type="molecule type" value="Genomic_DNA"/>
</dbReference>
<evidence type="ECO:0000313" key="3">
    <source>
        <dbReference type="Proteomes" id="UP000799766"/>
    </source>
</evidence>
<comment type="similarity">
    <text evidence="1">Belongs to the Mo25 family.</text>
</comment>
<dbReference type="SUPFAM" id="SSF48371">
    <property type="entry name" value="ARM repeat"/>
    <property type="match status" value="1"/>
</dbReference>
<name>A0A6A6NU17_9PEZI</name>
<dbReference type="Proteomes" id="UP000799766">
    <property type="component" value="Unassembled WGS sequence"/>
</dbReference>
<sequence>MAFLFGRSREKSAVDVVRTTRDLLQRFHSISLQNTPAVEKVANDTGRNLALMKVMLQGTTEVEPNPEQVLQVVELILQEDVLRELILNVKLLHFEARKDAQVVLTNVLRYKRPGDLAGEPIAIHYIVKDDPGLVRQFCLGYNARESAFPCGAALREALKYDAITALVLYDEPTDDGRPRDLDRIDPTVPTSEEGIFWNFFNWIHQREFEVSADAFNTFRDILTIHKQLVATYLQTNFETFFHKYHTAFIQQGSYVTKRQGLRLLGEVLLDRANYNVMTRYVQSAEFLKIFMTLLRDYRKMIQYESFHIFKIFIANPTKSPEVERLLINNKARMLKFLPTFLDDRRDDDQFLDERTFLLWQVNQLPDTYV</sequence>
<dbReference type="GO" id="GO:0035556">
    <property type="term" value="P:intracellular signal transduction"/>
    <property type="evidence" value="ECO:0007669"/>
    <property type="project" value="TreeGrafter"/>
</dbReference>
<dbReference type="OrthoDB" id="609103at2759"/>
<dbReference type="PANTHER" id="PTHR10182">
    <property type="entry name" value="CALCIUM-BINDING PROTEIN 39-RELATED"/>
    <property type="match status" value="1"/>
</dbReference>
<dbReference type="Gene3D" id="1.25.10.10">
    <property type="entry name" value="Leucine-rich Repeat Variant"/>
    <property type="match status" value="1"/>
</dbReference>
<protein>
    <submittedName>
        <fullName evidence="2">Mo25-like protein</fullName>
    </submittedName>
</protein>
<dbReference type="Pfam" id="PF08569">
    <property type="entry name" value="Mo25"/>
    <property type="match status" value="1"/>
</dbReference>
<evidence type="ECO:0000256" key="1">
    <source>
        <dbReference type="ARBA" id="ARBA00011012"/>
    </source>
</evidence>